<name>A0ABQ3V181_9CHLR</name>
<feature type="transmembrane region" description="Helical" evidence="2">
    <location>
        <begin position="18"/>
        <end position="38"/>
    </location>
</feature>
<dbReference type="Proteomes" id="UP000654345">
    <property type="component" value="Unassembled WGS sequence"/>
</dbReference>
<dbReference type="RefSeq" id="WP_201375129.1">
    <property type="nucleotide sequence ID" value="NZ_BNJG01000003.1"/>
</dbReference>
<reference evidence="3 4" key="1">
    <citation type="journal article" date="2021" name="Int. J. Syst. Evol. Microbiol.">
        <title>Reticulibacter mediterranei gen. nov., sp. nov., within the new family Reticulibacteraceae fam. nov., and Ktedonospora formicarum gen. nov., sp. nov., Ktedonobacter robiniae sp. nov., Dictyobacter formicarum sp. nov. and Dictyobacter arantiisoli sp. nov., belonging to the class Ktedonobacteria.</title>
        <authorList>
            <person name="Yabe S."/>
            <person name="Zheng Y."/>
            <person name="Wang C.M."/>
            <person name="Sakai Y."/>
            <person name="Abe K."/>
            <person name="Yokota A."/>
            <person name="Donadio S."/>
            <person name="Cavaletti L."/>
            <person name="Monciardini P."/>
        </authorList>
    </citation>
    <scope>NUCLEOTIDE SEQUENCE [LARGE SCALE GENOMIC DNA]</scope>
    <source>
        <strain evidence="3 4">SOSP1-30</strain>
    </source>
</reference>
<evidence type="ECO:0000313" key="3">
    <source>
        <dbReference type="EMBL" id="GHO58889.1"/>
    </source>
</evidence>
<proteinExistence type="predicted"/>
<gene>
    <name evidence="3" type="ORF">KSB_73640</name>
</gene>
<protein>
    <recommendedName>
        <fullName evidence="5">YtxH domain-containing protein</fullName>
    </recommendedName>
</protein>
<evidence type="ECO:0000256" key="2">
    <source>
        <dbReference type="SAM" id="Phobius"/>
    </source>
</evidence>
<accession>A0ABQ3V181</accession>
<keyword evidence="2" id="KW-0472">Membrane</keyword>
<sequence length="122" mass="13756">MERAGVEHWQVILRERGIIVGKFMNGILVGVGVGLLVAPKKGEEMRRMLSERFLNQPKSLESESRVSLSQEPRMERGPGSTEQTSTMGQGPSLIPKEEPTPHTVITPPEPDIKRRPDKRFER</sequence>
<keyword evidence="4" id="KW-1185">Reference proteome</keyword>
<comment type="caution">
    <text evidence="3">The sequence shown here is derived from an EMBL/GenBank/DDBJ whole genome shotgun (WGS) entry which is preliminary data.</text>
</comment>
<evidence type="ECO:0000313" key="4">
    <source>
        <dbReference type="Proteomes" id="UP000654345"/>
    </source>
</evidence>
<feature type="compositionally biased region" description="Polar residues" evidence="1">
    <location>
        <begin position="80"/>
        <end position="89"/>
    </location>
</feature>
<dbReference type="EMBL" id="BNJG01000003">
    <property type="protein sequence ID" value="GHO58889.1"/>
    <property type="molecule type" value="Genomic_DNA"/>
</dbReference>
<evidence type="ECO:0008006" key="5">
    <source>
        <dbReference type="Google" id="ProtNLM"/>
    </source>
</evidence>
<keyword evidence="2" id="KW-1133">Transmembrane helix</keyword>
<feature type="region of interest" description="Disordered" evidence="1">
    <location>
        <begin position="50"/>
        <end position="122"/>
    </location>
</feature>
<feature type="compositionally biased region" description="Basic and acidic residues" evidence="1">
    <location>
        <begin position="110"/>
        <end position="122"/>
    </location>
</feature>
<keyword evidence="2" id="KW-0812">Transmembrane</keyword>
<evidence type="ECO:0000256" key="1">
    <source>
        <dbReference type="SAM" id="MobiDB-lite"/>
    </source>
</evidence>
<organism evidence="3 4">
    <name type="scientific">Ktedonobacter robiniae</name>
    <dbReference type="NCBI Taxonomy" id="2778365"/>
    <lineage>
        <taxon>Bacteria</taxon>
        <taxon>Bacillati</taxon>
        <taxon>Chloroflexota</taxon>
        <taxon>Ktedonobacteria</taxon>
        <taxon>Ktedonobacterales</taxon>
        <taxon>Ktedonobacteraceae</taxon>
        <taxon>Ktedonobacter</taxon>
    </lineage>
</organism>